<dbReference type="InterPro" id="IPR008949">
    <property type="entry name" value="Isoprenoid_synthase_dom_sf"/>
</dbReference>
<dbReference type="Pfam" id="PF00494">
    <property type="entry name" value="SQS_PSY"/>
    <property type="match status" value="1"/>
</dbReference>
<dbReference type="Proteomes" id="UP000706039">
    <property type="component" value="Unassembled WGS sequence"/>
</dbReference>
<comment type="caution">
    <text evidence="1">The sequence shown here is derived from an EMBL/GenBank/DDBJ whole genome shotgun (WGS) entry which is preliminary data.</text>
</comment>
<evidence type="ECO:0000313" key="1">
    <source>
        <dbReference type="EMBL" id="MBY8820692.1"/>
    </source>
</evidence>
<dbReference type="EMBL" id="JAINVV010000001">
    <property type="protein sequence ID" value="MBY8820692.1"/>
    <property type="molecule type" value="Genomic_DNA"/>
</dbReference>
<organism evidence="1 2">
    <name type="scientific">Sphingomonas colocasiae</name>
    <dbReference type="NCBI Taxonomy" id="1848973"/>
    <lineage>
        <taxon>Bacteria</taxon>
        <taxon>Pseudomonadati</taxon>
        <taxon>Pseudomonadota</taxon>
        <taxon>Alphaproteobacteria</taxon>
        <taxon>Sphingomonadales</taxon>
        <taxon>Sphingomonadaceae</taxon>
        <taxon>Sphingomonas</taxon>
    </lineage>
</organism>
<gene>
    <name evidence="1" type="ORF">K7G82_00200</name>
</gene>
<name>A0ABS7PHB2_9SPHN</name>
<evidence type="ECO:0000313" key="2">
    <source>
        <dbReference type="Proteomes" id="UP000706039"/>
    </source>
</evidence>
<protein>
    <submittedName>
        <fullName evidence="1">Squalene/phytoene synthase family protein</fullName>
    </submittedName>
</protein>
<sequence>MELSLALHYAPASARDDLTLLFALDAKLADILRTTREPLIGEMRLVWWRDALMDLRAGDAPAEPLLRDLAVSRLAPELMAGMAEGWAELLVPFPIEDHALVAFAAGRGGALFRAGGGRLGIEDLDALDMAGRGWALTDFAFHCSDAETSRRALALARPLLDTAFAVRWPKAVRSLGMIATLARRDAQPGLPPARPGSPARQIAMLRHRLTGR</sequence>
<accession>A0ABS7PHB2</accession>
<reference evidence="1 2" key="1">
    <citation type="submission" date="2021-08" db="EMBL/GenBank/DDBJ databases">
        <authorList>
            <person name="Tuo L."/>
        </authorList>
    </citation>
    <scope>NUCLEOTIDE SEQUENCE [LARGE SCALE GENOMIC DNA]</scope>
    <source>
        <strain evidence="1 2">JCM 31229</strain>
    </source>
</reference>
<keyword evidence="2" id="KW-1185">Reference proteome</keyword>
<dbReference type="RefSeq" id="WP_222987814.1">
    <property type="nucleotide sequence ID" value="NZ_JAINVV010000001.1"/>
</dbReference>
<dbReference type="InterPro" id="IPR002060">
    <property type="entry name" value="Squ/phyt_synthse"/>
</dbReference>
<dbReference type="SUPFAM" id="SSF48576">
    <property type="entry name" value="Terpenoid synthases"/>
    <property type="match status" value="1"/>
</dbReference>
<proteinExistence type="predicted"/>
<dbReference type="Gene3D" id="1.10.600.10">
    <property type="entry name" value="Farnesyl Diphosphate Synthase"/>
    <property type="match status" value="1"/>
</dbReference>